<protein>
    <submittedName>
        <fullName evidence="2">Uncharacterized protein</fullName>
    </submittedName>
</protein>
<reference evidence="2" key="1">
    <citation type="submission" date="2022-07" db="EMBL/GenBank/DDBJ databases">
        <authorList>
            <person name="Trinca V."/>
            <person name="Uliana J.V.C."/>
            <person name="Torres T.T."/>
            <person name="Ward R.J."/>
            <person name="Monesi N."/>
        </authorList>
    </citation>
    <scope>NUCLEOTIDE SEQUENCE</scope>
    <source>
        <strain evidence="2">HSMRA1968</strain>
        <tissue evidence="2">Whole embryos</tissue>
    </source>
</reference>
<feature type="chain" id="PRO_5040339982" evidence="1">
    <location>
        <begin position="20"/>
        <end position="193"/>
    </location>
</feature>
<name>A0A9Q0N370_9DIPT</name>
<evidence type="ECO:0000313" key="3">
    <source>
        <dbReference type="Proteomes" id="UP001151699"/>
    </source>
</evidence>
<comment type="caution">
    <text evidence="2">The sequence shown here is derived from an EMBL/GenBank/DDBJ whole genome shotgun (WGS) entry which is preliminary data.</text>
</comment>
<keyword evidence="3" id="KW-1185">Reference proteome</keyword>
<keyword evidence="1" id="KW-0732">Signal</keyword>
<sequence>MFLKILLLCSIAIIGFCDASSSLCYRQNFFPIQAVNNRCNECCWDSFNVAANIAKYTLCSKMNQFWGQGEAKSAENILKNIHDLGLATLKISKDIQCDDDKAIKYVVCDFAARVRCFNNVLASCDATKALENLQSCVVATATAAAANIATLSSRCQDVTNNSVTSALAPIQSYYADPTKFQKDLPAVVASNCC</sequence>
<gene>
    <name evidence="2" type="ORF">Bhyg_06774</name>
</gene>
<evidence type="ECO:0000313" key="2">
    <source>
        <dbReference type="EMBL" id="KAJ6641829.1"/>
    </source>
</evidence>
<proteinExistence type="predicted"/>
<dbReference type="AlphaFoldDB" id="A0A9Q0N370"/>
<dbReference type="EMBL" id="WJQU01000002">
    <property type="protein sequence ID" value="KAJ6641829.1"/>
    <property type="molecule type" value="Genomic_DNA"/>
</dbReference>
<feature type="signal peptide" evidence="1">
    <location>
        <begin position="1"/>
        <end position="19"/>
    </location>
</feature>
<organism evidence="2 3">
    <name type="scientific">Pseudolycoriella hygida</name>
    <dbReference type="NCBI Taxonomy" id="35572"/>
    <lineage>
        <taxon>Eukaryota</taxon>
        <taxon>Metazoa</taxon>
        <taxon>Ecdysozoa</taxon>
        <taxon>Arthropoda</taxon>
        <taxon>Hexapoda</taxon>
        <taxon>Insecta</taxon>
        <taxon>Pterygota</taxon>
        <taxon>Neoptera</taxon>
        <taxon>Endopterygota</taxon>
        <taxon>Diptera</taxon>
        <taxon>Nematocera</taxon>
        <taxon>Sciaroidea</taxon>
        <taxon>Sciaridae</taxon>
        <taxon>Pseudolycoriella</taxon>
    </lineage>
</organism>
<dbReference type="Proteomes" id="UP001151699">
    <property type="component" value="Chromosome B"/>
</dbReference>
<accession>A0A9Q0N370</accession>
<evidence type="ECO:0000256" key="1">
    <source>
        <dbReference type="SAM" id="SignalP"/>
    </source>
</evidence>